<feature type="transmembrane region" description="Helical" evidence="6">
    <location>
        <begin position="185"/>
        <end position="205"/>
    </location>
</feature>
<dbReference type="RefSeq" id="WP_258734791.1">
    <property type="nucleotide sequence ID" value="NZ_JANTHZ010000013.1"/>
</dbReference>
<dbReference type="Pfam" id="PF00892">
    <property type="entry name" value="EamA"/>
    <property type="match status" value="2"/>
</dbReference>
<dbReference type="AlphaFoldDB" id="A0A9X2T5U5"/>
<evidence type="ECO:0000256" key="3">
    <source>
        <dbReference type="ARBA" id="ARBA00022692"/>
    </source>
</evidence>
<evidence type="ECO:0000256" key="2">
    <source>
        <dbReference type="ARBA" id="ARBA00022475"/>
    </source>
</evidence>
<keyword evidence="4 6" id="KW-1133">Transmembrane helix</keyword>
<dbReference type="GO" id="GO:0005886">
    <property type="term" value="C:plasma membrane"/>
    <property type="evidence" value="ECO:0007669"/>
    <property type="project" value="UniProtKB-SubCell"/>
</dbReference>
<dbReference type="InterPro" id="IPR000620">
    <property type="entry name" value="EamA_dom"/>
</dbReference>
<feature type="transmembrane region" description="Helical" evidence="6">
    <location>
        <begin position="159"/>
        <end position="178"/>
    </location>
</feature>
<protein>
    <submittedName>
        <fullName evidence="8">DMT family transporter</fullName>
    </submittedName>
</protein>
<dbReference type="EMBL" id="JANTHZ010000013">
    <property type="protein sequence ID" value="MCS0497646.1"/>
    <property type="molecule type" value="Genomic_DNA"/>
</dbReference>
<evidence type="ECO:0000313" key="8">
    <source>
        <dbReference type="EMBL" id="MCS0497646.1"/>
    </source>
</evidence>
<dbReference type="Proteomes" id="UP001151088">
    <property type="component" value="Unassembled WGS sequence"/>
</dbReference>
<reference evidence="8" key="1">
    <citation type="submission" date="2022-08" db="EMBL/GenBank/DDBJ databases">
        <authorList>
            <person name="Li F."/>
        </authorList>
    </citation>
    <scope>NUCLEOTIDE SEQUENCE</scope>
    <source>
        <strain evidence="8">MQZ15Z-1</strain>
    </source>
</reference>
<evidence type="ECO:0000256" key="5">
    <source>
        <dbReference type="ARBA" id="ARBA00023136"/>
    </source>
</evidence>
<feature type="domain" description="EamA" evidence="7">
    <location>
        <begin position="10"/>
        <end position="142"/>
    </location>
</feature>
<feature type="transmembrane region" description="Helical" evidence="6">
    <location>
        <begin position="71"/>
        <end position="92"/>
    </location>
</feature>
<gene>
    <name evidence="8" type="ORF">NVS89_21370</name>
</gene>
<sequence>MFRRLFDAPYLLLTLVSLFWAGNLVLGRYVAGHVPPVTLAWMRWALASLILLPFAWRALRQDYPLVLRHWKLLAVLALTGITLFNTIAYYALHFTPAINALLIQSTGPLMIAFWSLVLNGERLSGGQAAGITLSLMGVLTIVCRGDLDVLVHIRFNRGDVLVLLAMIVYGIYSALLARRPAMSQLGFLTTTLLLGVLFLTPAFAVERSFGEGFVLDTTALLAFAYVAVFPSVLAYLFFIRGVQLIGPNRAAPFFHLMPMFGSALAIVFLGEVPHLYHAAGYALVLSGIAIATIWAPGRATNATPP</sequence>
<dbReference type="PANTHER" id="PTHR32322:SF18">
    <property type="entry name" value="S-ADENOSYLMETHIONINE_S-ADENOSYLHOMOCYSTEINE TRANSPORTER"/>
    <property type="match status" value="1"/>
</dbReference>
<accession>A0A9X2T5U5</accession>
<comment type="caution">
    <text evidence="8">The sequence shown here is derived from an EMBL/GenBank/DDBJ whole genome shotgun (WGS) entry which is preliminary data.</text>
</comment>
<keyword evidence="9" id="KW-1185">Reference proteome</keyword>
<proteinExistence type="predicted"/>
<dbReference type="InterPro" id="IPR050638">
    <property type="entry name" value="AA-Vitamin_Transporters"/>
</dbReference>
<dbReference type="InterPro" id="IPR037185">
    <property type="entry name" value="EmrE-like"/>
</dbReference>
<evidence type="ECO:0000256" key="1">
    <source>
        <dbReference type="ARBA" id="ARBA00004651"/>
    </source>
</evidence>
<feature type="transmembrane region" description="Helical" evidence="6">
    <location>
        <begin position="275"/>
        <end position="295"/>
    </location>
</feature>
<name>A0A9X2T5U5_9HYPH</name>
<evidence type="ECO:0000313" key="9">
    <source>
        <dbReference type="Proteomes" id="UP001151088"/>
    </source>
</evidence>
<dbReference type="PANTHER" id="PTHR32322">
    <property type="entry name" value="INNER MEMBRANE TRANSPORTER"/>
    <property type="match status" value="1"/>
</dbReference>
<feature type="domain" description="EamA" evidence="7">
    <location>
        <begin position="157"/>
        <end position="291"/>
    </location>
</feature>
<evidence type="ECO:0000256" key="4">
    <source>
        <dbReference type="ARBA" id="ARBA00022989"/>
    </source>
</evidence>
<organism evidence="8 9">
    <name type="scientific">Ancylobacter mangrovi</name>
    <dbReference type="NCBI Taxonomy" id="2972472"/>
    <lineage>
        <taxon>Bacteria</taxon>
        <taxon>Pseudomonadati</taxon>
        <taxon>Pseudomonadota</taxon>
        <taxon>Alphaproteobacteria</taxon>
        <taxon>Hyphomicrobiales</taxon>
        <taxon>Xanthobacteraceae</taxon>
        <taxon>Ancylobacter</taxon>
    </lineage>
</organism>
<evidence type="ECO:0000259" key="7">
    <source>
        <dbReference type="Pfam" id="PF00892"/>
    </source>
</evidence>
<keyword evidence="2" id="KW-1003">Cell membrane</keyword>
<dbReference type="SUPFAM" id="SSF103481">
    <property type="entry name" value="Multidrug resistance efflux transporter EmrE"/>
    <property type="match status" value="2"/>
</dbReference>
<evidence type="ECO:0000256" key="6">
    <source>
        <dbReference type="SAM" id="Phobius"/>
    </source>
</evidence>
<comment type="subcellular location">
    <subcellularLocation>
        <location evidence="1">Cell membrane</location>
        <topology evidence="1">Multi-pass membrane protein</topology>
    </subcellularLocation>
</comment>
<keyword evidence="3 6" id="KW-0812">Transmembrane</keyword>
<feature type="transmembrane region" description="Helical" evidence="6">
    <location>
        <begin position="98"/>
        <end position="117"/>
    </location>
</feature>
<feature type="transmembrane region" description="Helical" evidence="6">
    <location>
        <begin position="250"/>
        <end position="269"/>
    </location>
</feature>
<feature type="transmembrane region" description="Helical" evidence="6">
    <location>
        <begin position="129"/>
        <end position="147"/>
    </location>
</feature>
<keyword evidence="5 6" id="KW-0472">Membrane</keyword>
<feature type="transmembrane region" description="Helical" evidence="6">
    <location>
        <begin position="37"/>
        <end position="59"/>
    </location>
</feature>
<feature type="transmembrane region" description="Helical" evidence="6">
    <location>
        <begin position="217"/>
        <end position="238"/>
    </location>
</feature>